<name>A0A852VGR8_9BACT</name>
<reference evidence="3 4" key="1">
    <citation type="submission" date="2020-07" db="EMBL/GenBank/DDBJ databases">
        <title>Genomic Encyclopedia of Type Strains, Phase IV (KMG-V): Genome sequencing to study the core and pangenomes of soil and plant-associated prokaryotes.</title>
        <authorList>
            <person name="Whitman W."/>
        </authorList>
    </citation>
    <scope>NUCLEOTIDE SEQUENCE [LARGE SCALE GENOMIC DNA]</scope>
    <source>
        <strain evidence="3 4">M8UP22</strain>
    </source>
</reference>
<keyword evidence="2" id="KW-0732">Signal</keyword>
<organism evidence="3 4">
    <name type="scientific">Tunturiibacter lichenicola</name>
    <dbReference type="NCBI Taxonomy" id="2051959"/>
    <lineage>
        <taxon>Bacteria</taxon>
        <taxon>Pseudomonadati</taxon>
        <taxon>Acidobacteriota</taxon>
        <taxon>Terriglobia</taxon>
        <taxon>Terriglobales</taxon>
        <taxon>Acidobacteriaceae</taxon>
        <taxon>Tunturiibacter</taxon>
    </lineage>
</organism>
<proteinExistence type="predicted"/>
<dbReference type="Gene3D" id="2.60.40.1120">
    <property type="entry name" value="Carboxypeptidase-like, regulatory domain"/>
    <property type="match status" value="1"/>
</dbReference>
<feature type="signal peptide" evidence="2">
    <location>
        <begin position="1"/>
        <end position="24"/>
    </location>
</feature>
<dbReference type="Pfam" id="PF13620">
    <property type="entry name" value="CarboxypepD_reg"/>
    <property type="match status" value="1"/>
</dbReference>
<protein>
    <recommendedName>
        <fullName evidence="5">Carboxypeptidase regulatory-like domain-containing protein</fullName>
    </recommendedName>
</protein>
<dbReference type="GO" id="GO:0030246">
    <property type="term" value="F:carbohydrate binding"/>
    <property type="evidence" value="ECO:0007669"/>
    <property type="project" value="InterPro"/>
</dbReference>
<evidence type="ECO:0000256" key="2">
    <source>
        <dbReference type="SAM" id="SignalP"/>
    </source>
</evidence>
<feature type="chain" id="PRO_5032572658" description="Carboxypeptidase regulatory-like domain-containing protein" evidence="2">
    <location>
        <begin position="25"/>
        <end position="592"/>
    </location>
</feature>
<feature type="region of interest" description="Disordered" evidence="1">
    <location>
        <begin position="405"/>
        <end position="436"/>
    </location>
</feature>
<comment type="caution">
    <text evidence="3">The sequence shown here is derived from an EMBL/GenBank/DDBJ whole genome shotgun (WGS) entry which is preliminary data.</text>
</comment>
<evidence type="ECO:0008006" key="5">
    <source>
        <dbReference type="Google" id="ProtNLM"/>
    </source>
</evidence>
<dbReference type="EMBL" id="JACCCU010000001">
    <property type="protein sequence ID" value="NYF89634.1"/>
    <property type="molecule type" value="Genomic_DNA"/>
</dbReference>
<evidence type="ECO:0000256" key="1">
    <source>
        <dbReference type="SAM" id="MobiDB-lite"/>
    </source>
</evidence>
<dbReference type="SUPFAM" id="SSF49452">
    <property type="entry name" value="Starch-binding domain-like"/>
    <property type="match status" value="2"/>
</dbReference>
<sequence length="592" mass="62389">MRWSLVEASLLLFAGALCGGIAHAQIRAQTKPEAKHTAVGAHYEINGVVVSSIDGSPIPHCRLTPTLVAQGVFGSRRFPSSTDGSEADEHGRFSIPLPSAGAWNLRASARGYVTQSYEEHGAFSSAVVLTADSPEIDLRFKISPEASIKGLVLDEAGEPVRDAQISLFIVPPSSPGGPPANTGSRTSARTDDRGMYELANLSPGGYRLSVRARPWYAEVSQQSGIAVAGSPVDPSLDVAYPPTWFPGGSDVATAETIVLHAGDTRQADFHLVPIASIHLKIAPPLGGVGGANVRQGQAIPIVEEIMPGANAPRLVSVATHRDPQGEFDVGGLTPGLYQVRIPGQDGRSTVVDVAANSVRPLDLDAPRNDIARVTVHIDGFAGDTEEAGDRRGRGLRVNLIDTDTQRGTFSSAGEEGGFAGRRGSRAPSAESKESKDRIIEVPPGRYEVVLQGGSNIFLTGLTAKGAEASGRYVTVPAGETTLTVHVANGRANVSGIAALEGKPAVGAMALLVPITIEEPDSIDFLRQDQTNTDGSFDIENVIPGQYILVVIDKGWQINWGDRSTLRRYLTQGVPMELKPSASVKQNVVAQAP</sequence>
<dbReference type="Proteomes" id="UP000564385">
    <property type="component" value="Unassembled WGS sequence"/>
</dbReference>
<evidence type="ECO:0000313" key="3">
    <source>
        <dbReference type="EMBL" id="NYF89634.1"/>
    </source>
</evidence>
<dbReference type="InterPro" id="IPR013784">
    <property type="entry name" value="Carb-bd-like_fold"/>
</dbReference>
<dbReference type="AlphaFoldDB" id="A0A852VGR8"/>
<evidence type="ECO:0000313" key="4">
    <source>
        <dbReference type="Proteomes" id="UP000564385"/>
    </source>
</evidence>
<feature type="region of interest" description="Disordered" evidence="1">
    <location>
        <begin position="169"/>
        <end position="191"/>
    </location>
</feature>
<accession>A0A852VGR8</accession>
<gene>
    <name evidence="3" type="ORF">HDF08_001701</name>
</gene>